<accession>A0ABT0W5J5</accession>
<sequence>MQPRPRIPMQGGMGPQMMGRSPFGGGNPMMGPGSNPFGGRNPLMGQMMGRPQQMSRGGGGLLSKILGRGNQAAGVRGLGGIQGAGRAATGGGGGLLQSLSNPSGISSMLNNTQQVLKTAQSFAR</sequence>
<name>A0ABT0W5J5_9BACI</name>
<dbReference type="Proteomes" id="UP001523262">
    <property type="component" value="Unassembled WGS sequence"/>
</dbReference>
<evidence type="ECO:0000313" key="3">
    <source>
        <dbReference type="Proteomes" id="UP001523262"/>
    </source>
</evidence>
<feature type="compositionally biased region" description="Low complexity" evidence="1">
    <location>
        <begin position="1"/>
        <end position="21"/>
    </location>
</feature>
<dbReference type="EMBL" id="JAMQCR010000001">
    <property type="protein sequence ID" value="MCM2531615.1"/>
    <property type="molecule type" value="Genomic_DNA"/>
</dbReference>
<feature type="region of interest" description="Disordered" evidence="1">
    <location>
        <begin position="1"/>
        <end position="103"/>
    </location>
</feature>
<feature type="compositionally biased region" description="Gly residues" evidence="1">
    <location>
        <begin position="76"/>
        <end position="95"/>
    </location>
</feature>
<dbReference type="Pfam" id="PF14181">
    <property type="entry name" value="YqfQ"/>
    <property type="match status" value="1"/>
</dbReference>
<dbReference type="InterPro" id="IPR025571">
    <property type="entry name" value="YqfQ"/>
</dbReference>
<keyword evidence="3" id="KW-1185">Reference proteome</keyword>
<reference evidence="2 3" key="1">
    <citation type="submission" date="2022-06" db="EMBL/GenBank/DDBJ databases">
        <authorList>
            <person name="Jeon C.O."/>
        </authorList>
    </citation>
    <scope>NUCLEOTIDE SEQUENCE [LARGE SCALE GENOMIC DNA]</scope>
    <source>
        <strain evidence="2 3">KCTC 13943</strain>
    </source>
</reference>
<evidence type="ECO:0000256" key="1">
    <source>
        <dbReference type="SAM" id="MobiDB-lite"/>
    </source>
</evidence>
<proteinExistence type="predicted"/>
<evidence type="ECO:0000313" key="2">
    <source>
        <dbReference type="EMBL" id="MCM2531615.1"/>
    </source>
</evidence>
<organism evidence="2 3">
    <name type="scientific">Neobacillus pocheonensis</name>
    <dbReference type="NCBI Taxonomy" id="363869"/>
    <lineage>
        <taxon>Bacteria</taxon>
        <taxon>Bacillati</taxon>
        <taxon>Bacillota</taxon>
        <taxon>Bacilli</taxon>
        <taxon>Bacillales</taxon>
        <taxon>Bacillaceae</taxon>
        <taxon>Neobacillus</taxon>
    </lineage>
</organism>
<comment type="caution">
    <text evidence="2">The sequence shown here is derived from an EMBL/GenBank/DDBJ whole genome shotgun (WGS) entry which is preliminary data.</text>
</comment>
<feature type="compositionally biased region" description="Low complexity" evidence="1">
    <location>
        <begin position="29"/>
        <end position="39"/>
    </location>
</feature>
<protein>
    <submittedName>
        <fullName evidence="2">YqfQ family protein</fullName>
    </submittedName>
</protein>
<gene>
    <name evidence="2" type="ORF">NDK43_03400</name>
</gene>